<keyword evidence="3" id="KW-1185">Reference proteome</keyword>
<feature type="compositionally biased region" description="Basic and acidic residues" evidence="1">
    <location>
        <begin position="223"/>
        <end position="237"/>
    </location>
</feature>
<feature type="compositionally biased region" description="Basic and acidic residues" evidence="1">
    <location>
        <begin position="295"/>
        <end position="304"/>
    </location>
</feature>
<gene>
    <name evidence="2" type="ORF">JCGZ_02444</name>
</gene>
<evidence type="ECO:0000256" key="1">
    <source>
        <dbReference type="SAM" id="MobiDB-lite"/>
    </source>
</evidence>
<dbReference type="AlphaFoldDB" id="A0A067L1U1"/>
<proteinExistence type="predicted"/>
<reference evidence="2 3" key="1">
    <citation type="journal article" date="2014" name="PLoS ONE">
        <title>Global Analysis of Gene Expression Profiles in Physic Nut (Jatropha curcas L.) Seedlings Exposed to Salt Stress.</title>
        <authorList>
            <person name="Zhang L."/>
            <person name="Zhang C."/>
            <person name="Wu P."/>
            <person name="Chen Y."/>
            <person name="Li M."/>
            <person name="Jiang H."/>
            <person name="Wu G."/>
        </authorList>
    </citation>
    <scope>NUCLEOTIDE SEQUENCE [LARGE SCALE GENOMIC DNA]</scope>
    <source>
        <strain evidence="3">cv. GZQX0401</strain>
        <tissue evidence="2">Young leaves</tissue>
    </source>
</reference>
<dbReference type="InterPro" id="IPR004252">
    <property type="entry name" value="Probable_transposase_24"/>
</dbReference>
<sequence>MARGKTVDSDTFGSGPHGGRGRGRSTRGQGGTIPPSSSSMSRASSFAQPPMPPSLPSVPFSSAPIPRPVESSPASQSPTVPASSEPRNKLSLVAGYIYPSSRASRQNMRIIKLHPDKDGYTWDAIPQEARDFYWQEFQIRKSGKKQQCVSQEIWESWQKAWEDSAFMRKREIFAQNRRSETGGDGAGPSRQTGGSIFAIETSRLLAKKYGREPTPMEVFTYTHTKDHDGNTFVDRRALGVNPSAGTSSSDPPPATDRDVSIALHQPLPSPLDPDTADDTMVTPADTTTHPADTPPTRRFDFGPF</sequence>
<organism evidence="2 3">
    <name type="scientific">Jatropha curcas</name>
    <name type="common">Barbados nut</name>
    <dbReference type="NCBI Taxonomy" id="180498"/>
    <lineage>
        <taxon>Eukaryota</taxon>
        <taxon>Viridiplantae</taxon>
        <taxon>Streptophyta</taxon>
        <taxon>Embryophyta</taxon>
        <taxon>Tracheophyta</taxon>
        <taxon>Spermatophyta</taxon>
        <taxon>Magnoliopsida</taxon>
        <taxon>eudicotyledons</taxon>
        <taxon>Gunneridae</taxon>
        <taxon>Pentapetalae</taxon>
        <taxon>rosids</taxon>
        <taxon>fabids</taxon>
        <taxon>Malpighiales</taxon>
        <taxon>Euphorbiaceae</taxon>
        <taxon>Crotonoideae</taxon>
        <taxon>Jatropheae</taxon>
        <taxon>Jatropha</taxon>
    </lineage>
</organism>
<accession>A0A067L1U1</accession>
<feature type="compositionally biased region" description="Low complexity" evidence="1">
    <location>
        <begin position="282"/>
        <end position="294"/>
    </location>
</feature>
<feature type="region of interest" description="Disordered" evidence="1">
    <location>
        <begin position="221"/>
        <end position="304"/>
    </location>
</feature>
<dbReference type="Pfam" id="PF03004">
    <property type="entry name" value="Transposase_24"/>
    <property type="match status" value="1"/>
</dbReference>
<name>A0A067L1U1_JATCU</name>
<evidence type="ECO:0000313" key="2">
    <source>
        <dbReference type="EMBL" id="KDP42387.1"/>
    </source>
</evidence>
<protein>
    <submittedName>
        <fullName evidence="2">Uncharacterized protein</fullName>
    </submittedName>
</protein>
<dbReference type="EMBL" id="KK914299">
    <property type="protein sequence ID" value="KDP42387.1"/>
    <property type="molecule type" value="Genomic_DNA"/>
</dbReference>
<evidence type="ECO:0000313" key="3">
    <source>
        <dbReference type="Proteomes" id="UP000027138"/>
    </source>
</evidence>
<feature type="region of interest" description="Disordered" evidence="1">
    <location>
        <begin position="174"/>
        <end position="196"/>
    </location>
</feature>
<feature type="compositionally biased region" description="Low complexity" evidence="1">
    <location>
        <begin position="36"/>
        <end position="45"/>
    </location>
</feature>
<feature type="compositionally biased region" description="Polar residues" evidence="1">
    <location>
        <begin position="72"/>
        <end position="82"/>
    </location>
</feature>
<dbReference type="Proteomes" id="UP000027138">
    <property type="component" value="Unassembled WGS sequence"/>
</dbReference>
<feature type="region of interest" description="Disordered" evidence="1">
    <location>
        <begin position="1"/>
        <end position="86"/>
    </location>
</feature>